<dbReference type="Proteomes" id="UP000320231">
    <property type="component" value="Chromosome"/>
</dbReference>
<keyword evidence="1" id="KW-0479">Metal-binding</keyword>
<gene>
    <name evidence="3" type="ORF">HSBAA_20560</name>
</gene>
<name>A0A455U3U5_9GAMM</name>
<protein>
    <recommendedName>
        <fullName evidence="2">PEP-utilising enzyme C-terminal domain-containing protein</fullName>
    </recommendedName>
</protein>
<dbReference type="GO" id="GO:0016772">
    <property type="term" value="F:transferase activity, transferring phosphorus-containing groups"/>
    <property type="evidence" value="ECO:0007669"/>
    <property type="project" value="InterPro"/>
</dbReference>
<dbReference type="InterPro" id="IPR000121">
    <property type="entry name" value="PEP_util_C"/>
</dbReference>
<dbReference type="InterPro" id="IPR015813">
    <property type="entry name" value="Pyrv/PenolPyrv_kinase-like_dom"/>
</dbReference>
<accession>A0A455U3U5</accession>
<dbReference type="KEGG" id="hsr:HSBAA_20560"/>
<dbReference type="AlphaFoldDB" id="A0A455U3U5"/>
<dbReference type="InterPro" id="IPR050499">
    <property type="entry name" value="PEP-utilizing_PTS_enzyme"/>
</dbReference>
<evidence type="ECO:0000256" key="1">
    <source>
        <dbReference type="ARBA" id="ARBA00022723"/>
    </source>
</evidence>
<evidence type="ECO:0000313" key="4">
    <source>
        <dbReference type="Proteomes" id="UP000320231"/>
    </source>
</evidence>
<dbReference type="EMBL" id="AP019514">
    <property type="protein sequence ID" value="BBI60750.1"/>
    <property type="molecule type" value="Genomic_DNA"/>
</dbReference>
<dbReference type="Pfam" id="PF02896">
    <property type="entry name" value="PEP-utilizers_C"/>
    <property type="match status" value="1"/>
</dbReference>
<dbReference type="InterPro" id="IPR040442">
    <property type="entry name" value="Pyrv_kinase-like_dom_sf"/>
</dbReference>
<proteinExistence type="predicted"/>
<dbReference type="PANTHER" id="PTHR46244">
    <property type="entry name" value="PHOSPHOENOLPYRUVATE-PROTEIN PHOSPHOTRANSFERASE"/>
    <property type="match status" value="1"/>
</dbReference>
<dbReference type="SUPFAM" id="SSF51621">
    <property type="entry name" value="Phosphoenolpyruvate/pyruvate domain"/>
    <property type="match status" value="1"/>
</dbReference>
<dbReference type="Gene3D" id="3.20.20.60">
    <property type="entry name" value="Phosphoenolpyruvate-binding domains"/>
    <property type="match status" value="1"/>
</dbReference>
<feature type="domain" description="PEP-utilising enzyme C-terminal" evidence="2">
    <location>
        <begin position="1"/>
        <end position="57"/>
    </location>
</feature>
<organism evidence="3 4">
    <name type="scientific">Vreelandella sulfidaeris</name>
    <dbReference type="NCBI Taxonomy" id="115553"/>
    <lineage>
        <taxon>Bacteria</taxon>
        <taxon>Pseudomonadati</taxon>
        <taxon>Pseudomonadota</taxon>
        <taxon>Gammaproteobacteria</taxon>
        <taxon>Oceanospirillales</taxon>
        <taxon>Halomonadaceae</taxon>
        <taxon>Vreelandella</taxon>
    </lineage>
</organism>
<dbReference type="GO" id="GO:0046872">
    <property type="term" value="F:metal ion binding"/>
    <property type="evidence" value="ECO:0007669"/>
    <property type="project" value="UniProtKB-KW"/>
</dbReference>
<dbReference type="PANTHER" id="PTHR46244:SF1">
    <property type="entry name" value="PHOSPHOENOLPYRUVATE-DEPENDENT PHOSPHOTRANSFERASE SYSTEM"/>
    <property type="match status" value="1"/>
</dbReference>
<evidence type="ECO:0000259" key="2">
    <source>
        <dbReference type="Pfam" id="PF02896"/>
    </source>
</evidence>
<evidence type="ECO:0000313" key="3">
    <source>
        <dbReference type="EMBL" id="BBI60750.1"/>
    </source>
</evidence>
<reference evidence="3 4" key="1">
    <citation type="journal article" date="2019" name="Microbiol. Resour. Announc.">
        <title>Complete Genome Sequence of Halomonas sulfidaeris Strain Esulfide1 Isolated from a Metal Sulfide Rock at a Depth of 2,200 Meters, Obtained Using Nanopore Sequencing.</title>
        <authorList>
            <person name="Saito M."/>
            <person name="Nishigata A."/>
            <person name="Galipon J."/>
            <person name="Arakawa K."/>
        </authorList>
    </citation>
    <scope>NUCLEOTIDE SEQUENCE [LARGE SCALE GENOMIC DNA]</scope>
    <source>
        <strain evidence="3 4">ATCC BAA-803</strain>
    </source>
</reference>
<sequence length="58" mass="6518">MITNVEEVDEALRLLDRAILELGEEGVNVARPKVGVMIEVPATIYQMDALAKRVDFFQ</sequence>